<dbReference type="PANTHER" id="PTHR42206:SF1">
    <property type="entry name" value="METAL-DEPENDENT HYDROLASE"/>
    <property type="match status" value="1"/>
</dbReference>
<comment type="caution">
    <text evidence="2">The sequence shown here is derived from an EMBL/GenBank/DDBJ whole genome shotgun (WGS) entry which is preliminary data.</text>
</comment>
<gene>
    <name evidence="1" type="ORF">ENU09_00650</name>
    <name evidence="2" type="ORF">ENU20_01540</name>
</gene>
<dbReference type="InterPro" id="IPR011589">
    <property type="entry name" value="UCP004961"/>
</dbReference>
<organism evidence="2">
    <name type="scientific">Staphylothermus marinus</name>
    <dbReference type="NCBI Taxonomy" id="2280"/>
    <lineage>
        <taxon>Archaea</taxon>
        <taxon>Thermoproteota</taxon>
        <taxon>Thermoprotei</taxon>
        <taxon>Desulfurococcales</taxon>
        <taxon>Desulfurococcaceae</taxon>
        <taxon>Staphylothermus</taxon>
    </lineage>
</organism>
<accession>A0A7C4NMC9</accession>
<dbReference type="EMBL" id="DTBP01000013">
    <property type="protein sequence ID" value="HGQ73747.1"/>
    <property type="molecule type" value="Genomic_DNA"/>
</dbReference>
<dbReference type="Gene3D" id="3.20.20.140">
    <property type="entry name" value="Metal-dependent hydrolases"/>
    <property type="match status" value="1"/>
</dbReference>
<dbReference type="SUPFAM" id="SSF51556">
    <property type="entry name" value="Metallo-dependent hydrolases"/>
    <property type="match status" value="1"/>
</dbReference>
<sequence length="285" mass="32599">MKLLFADAHCHVNPIYGYGAGRIADLFKKKNGWFLALISLPPHYYGLNSFGIEAYEKAFNILIREADEARRAGLKISVLAGFHPAEIDEYVRRGYGLREVYELGVKVLDYVSKLYEKGLVDGIGEVGRQHYSTNPSRLVLSELIMFEALKYARDYGMLVHLHTEQSGFTTAESIAKITDMIGVNKDLVNVHHVDYETSIECERRSLWYSFPIKFKEVSRVLVESRERLLIESDFIDDPRRPGVSAYPWSIAEVIEKLVIDGFVNEESIMRIMVDHIVKFYGVEPP</sequence>
<evidence type="ECO:0000313" key="1">
    <source>
        <dbReference type="EMBL" id="HGQ59226.1"/>
    </source>
</evidence>
<dbReference type="GO" id="GO:0016788">
    <property type="term" value="F:hydrolase activity, acting on ester bonds"/>
    <property type="evidence" value="ECO:0007669"/>
    <property type="project" value="InterPro"/>
</dbReference>
<reference evidence="2" key="1">
    <citation type="journal article" date="2020" name="mSystems">
        <title>Genome- and Community-Level Interaction Insights into Carbon Utilization and Element Cycling Functions of Hydrothermarchaeota in Hydrothermal Sediment.</title>
        <authorList>
            <person name="Zhou Z."/>
            <person name="Liu Y."/>
            <person name="Xu W."/>
            <person name="Pan J."/>
            <person name="Luo Z.H."/>
            <person name="Li M."/>
        </authorList>
    </citation>
    <scope>NUCLEOTIDE SEQUENCE [LARGE SCALE GENOMIC DNA]</scope>
    <source>
        <strain evidence="1">SpSt-638</strain>
        <strain evidence="2">SpSt-648</strain>
    </source>
</reference>
<dbReference type="InterPro" id="IPR001130">
    <property type="entry name" value="TatD-like"/>
</dbReference>
<dbReference type="PANTHER" id="PTHR42206">
    <property type="entry name" value="METAL-DEPENDENT HYDROLASE-RELATED"/>
    <property type="match status" value="1"/>
</dbReference>
<protein>
    <submittedName>
        <fullName evidence="2">Hydrolase TatD</fullName>
    </submittedName>
</protein>
<keyword evidence="2" id="KW-0378">Hydrolase</keyword>
<dbReference type="Pfam" id="PF01026">
    <property type="entry name" value="TatD_DNase"/>
    <property type="match status" value="1"/>
</dbReference>
<dbReference type="AlphaFoldDB" id="A0A7C4NMC9"/>
<evidence type="ECO:0000313" key="2">
    <source>
        <dbReference type="EMBL" id="HGQ73747.1"/>
    </source>
</evidence>
<dbReference type="EMBL" id="DTBE01000017">
    <property type="protein sequence ID" value="HGQ59226.1"/>
    <property type="molecule type" value="Genomic_DNA"/>
</dbReference>
<dbReference type="InterPro" id="IPR032466">
    <property type="entry name" value="Metal_Hydrolase"/>
</dbReference>
<name>A0A7C4NMC9_STAMA</name>
<proteinExistence type="predicted"/>